<evidence type="ECO:0000313" key="1">
    <source>
        <dbReference type="EMBL" id="KAI7985695.1"/>
    </source>
</evidence>
<reference evidence="1 2" key="1">
    <citation type="journal article" date="2022" name="Plant J.">
        <title>Chromosome-level genome of Camellia lanceoleosa provides a valuable resource for understanding genome evolution and self-incompatibility.</title>
        <authorList>
            <person name="Gong W."/>
            <person name="Xiao S."/>
            <person name="Wang L."/>
            <person name="Liao Z."/>
            <person name="Chang Y."/>
            <person name="Mo W."/>
            <person name="Hu G."/>
            <person name="Li W."/>
            <person name="Zhao G."/>
            <person name="Zhu H."/>
            <person name="Hu X."/>
            <person name="Ji K."/>
            <person name="Xiang X."/>
            <person name="Song Q."/>
            <person name="Yuan D."/>
            <person name="Jin S."/>
            <person name="Zhang L."/>
        </authorList>
    </citation>
    <scope>NUCLEOTIDE SEQUENCE [LARGE SCALE GENOMIC DNA]</scope>
    <source>
        <strain evidence="1">SQ_2022a</strain>
    </source>
</reference>
<keyword evidence="2" id="KW-1185">Reference proteome</keyword>
<organism evidence="1 2">
    <name type="scientific">Camellia lanceoleosa</name>
    <dbReference type="NCBI Taxonomy" id="1840588"/>
    <lineage>
        <taxon>Eukaryota</taxon>
        <taxon>Viridiplantae</taxon>
        <taxon>Streptophyta</taxon>
        <taxon>Embryophyta</taxon>
        <taxon>Tracheophyta</taxon>
        <taxon>Spermatophyta</taxon>
        <taxon>Magnoliopsida</taxon>
        <taxon>eudicotyledons</taxon>
        <taxon>Gunneridae</taxon>
        <taxon>Pentapetalae</taxon>
        <taxon>asterids</taxon>
        <taxon>Ericales</taxon>
        <taxon>Theaceae</taxon>
        <taxon>Camellia</taxon>
    </lineage>
</organism>
<evidence type="ECO:0000313" key="2">
    <source>
        <dbReference type="Proteomes" id="UP001060215"/>
    </source>
</evidence>
<protein>
    <submittedName>
        <fullName evidence="1">Uncharacterized protein</fullName>
    </submittedName>
</protein>
<dbReference type="EMBL" id="CM045772">
    <property type="protein sequence ID" value="KAI7985695.1"/>
    <property type="molecule type" value="Genomic_DNA"/>
</dbReference>
<proteinExistence type="predicted"/>
<sequence>MYESDSDDENRHGNDDQMVYRLEKKYFPNQCFDKAFLQPNELNSNSNSNVKGLVFFEDEEKGMGERYKGLGKDVKIDVSEKKVEELFKCLKKVPNKDVEVANSEPFVSTRSTGLPPKWDSPSGTVVLVNKPKGE</sequence>
<gene>
    <name evidence="1" type="ORF">LOK49_LG14G01758</name>
</gene>
<name>A0ACC0FAT2_9ERIC</name>
<comment type="caution">
    <text evidence="1">The sequence shown here is derived from an EMBL/GenBank/DDBJ whole genome shotgun (WGS) entry which is preliminary data.</text>
</comment>
<accession>A0ACC0FAT2</accession>
<dbReference type="Proteomes" id="UP001060215">
    <property type="component" value="Chromosome 15"/>
</dbReference>